<protein>
    <submittedName>
        <fullName evidence="1">Uncharacterized protein</fullName>
    </submittedName>
</protein>
<sequence>MEKRPVSAEETGQSMVLIIGLIAVSLLAISVVFAATAVNISAHKLLSLADGAVAAAADNFELTAGGDEIATIRLQPAEVRHAAEKYLSDTNAHAGITGLHIISAGVAGDSVTAHVRLGAVVHPPIIGWVVPRGVPIQVDAYARTLLSR</sequence>
<name>A0A5B0EPF3_9MICC</name>
<evidence type="ECO:0000313" key="1">
    <source>
        <dbReference type="EMBL" id="KAA0979630.1"/>
    </source>
</evidence>
<organism evidence="1 2">
    <name type="scientific">Paeniglutamicibacter gangotriensis</name>
    <dbReference type="NCBI Taxonomy" id="254787"/>
    <lineage>
        <taxon>Bacteria</taxon>
        <taxon>Bacillati</taxon>
        <taxon>Actinomycetota</taxon>
        <taxon>Actinomycetes</taxon>
        <taxon>Micrococcales</taxon>
        <taxon>Micrococcaceae</taxon>
        <taxon>Paeniglutamicibacter</taxon>
    </lineage>
</organism>
<evidence type="ECO:0000313" key="2">
    <source>
        <dbReference type="Proteomes" id="UP000323856"/>
    </source>
</evidence>
<dbReference type="AlphaFoldDB" id="A0A5B0EPF3"/>
<dbReference type="Proteomes" id="UP000323856">
    <property type="component" value="Unassembled WGS sequence"/>
</dbReference>
<reference evidence="1 2" key="1">
    <citation type="submission" date="2019-07" db="EMBL/GenBank/DDBJ databases">
        <title>Analysis of the biochemical properties, biological activity and biotechnological potential of siderophores and biosurfactants produced by Antarctic psychrotolerant bacteria.</title>
        <authorList>
            <person name="Styczynski M."/>
            <person name="Krucon T."/>
            <person name="Decewicz P."/>
            <person name="Dziewit L."/>
        </authorList>
    </citation>
    <scope>NUCLEOTIDE SEQUENCE [LARGE SCALE GENOMIC DNA]</scope>
    <source>
        <strain evidence="1 2">ANT_H27</strain>
    </source>
</reference>
<comment type="caution">
    <text evidence="1">The sequence shown here is derived from an EMBL/GenBank/DDBJ whole genome shotgun (WGS) entry which is preliminary data.</text>
</comment>
<dbReference type="EMBL" id="VOBL01000001">
    <property type="protein sequence ID" value="KAA0979630.1"/>
    <property type="molecule type" value="Genomic_DNA"/>
</dbReference>
<accession>A0A5B0EPF3</accession>
<proteinExistence type="predicted"/>
<gene>
    <name evidence="1" type="ORF">FQ154_00205</name>
</gene>